<dbReference type="Proteomes" id="UP001152888">
    <property type="component" value="Unassembled WGS sequence"/>
</dbReference>
<accession>A0A9P0VRS4</accession>
<reference evidence="2" key="1">
    <citation type="submission" date="2022-03" db="EMBL/GenBank/DDBJ databases">
        <authorList>
            <person name="Sayadi A."/>
        </authorList>
    </citation>
    <scope>NUCLEOTIDE SEQUENCE</scope>
</reference>
<dbReference type="PANTHER" id="PTHR47272:SF1">
    <property type="entry name" value="PIGGYBAC TRANSPOSABLE ELEMENT-DERIVED PROTEIN 3-LIKE"/>
    <property type="match status" value="1"/>
</dbReference>
<dbReference type="OrthoDB" id="6783909at2759"/>
<feature type="compositionally biased region" description="Basic and acidic residues" evidence="1">
    <location>
        <begin position="65"/>
        <end position="81"/>
    </location>
</feature>
<keyword evidence="3" id="KW-1185">Reference proteome</keyword>
<evidence type="ECO:0000313" key="3">
    <source>
        <dbReference type="Proteomes" id="UP001152888"/>
    </source>
</evidence>
<gene>
    <name evidence="2" type="ORF">ACAOBT_LOCUS36430</name>
</gene>
<evidence type="ECO:0000256" key="1">
    <source>
        <dbReference type="SAM" id="MobiDB-lite"/>
    </source>
</evidence>
<feature type="region of interest" description="Disordered" evidence="1">
    <location>
        <begin position="32"/>
        <end position="84"/>
    </location>
</feature>
<organism evidence="2 3">
    <name type="scientific">Acanthoscelides obtectus</name>
    <name type="common">Bean weevil</name>
    <name type="synonym">Bruchus obtectus</name>
    <dbReference type="NCBI Taxonomy" id="200917"/>
    <lineage>
        <taxon>Eukaryota</taxon>
        <taxon>Metazoa</taxon>
        <taxon>Ecdysozoa</taxon>
        <taxon>Arthropoda</taxon>
        <taxon>Hexapoda</taxon>
        <taxon>Insecta</taxon>
        <taxon>Pterygota</taxon>
        <taxon>Neoptera</taxon>
        <taxon>Endopterygota</taxon>
        <taxon>Coleoptera</taxon>
        <taxon>Polyphaga</taxon>
        <taxon>Cucujiformia</taxon>
        <taxon>Chrysomeloidea</taxon>
        <taxon>Chrysomelidae</taxon>
        <taxon>Bruchinae</taxon>
        <taxon>Bruchini</taxon>
        <taxon>Acanthoscelides</taxon>
    </lineage>
</organism>
<sequence>MQIAGLEKKDILDSLDFRAEVAEGLCLLRTSENTRKRGRPSRSIERNFEEKKKRSQTKPIPQFDVRTDQIGHFPCEKEQSQRRKKPGFVGLKTFFPASNVRLQHIIYAVETKEWPASKSFSAYATGIGSEFDVPIHELPNEPPKRERDTSTPMSSVGEPEISISVAGGASKKRKRHIAIDVETERAKLHALLNSSHAAASTPPISKVSYSSVGFFFN</sequence>
<feature type="compositionally biased region" description="Basic and acidic residues" evidence="1">
    <location>
        <begin position="139"/>
        <end position="149"/>
    </location>
</feature>
<name>A0A9P0VRS4_ACAOB</name>
<feature type="region of interest" description="Disordered" evidence="1">
    <location>
        <begin position="139"/>
        <end position="158"/>
    </location>
</feature>
<dbReference type="EMBL" id="CAKOFQ010009613">
    <property type="protein sequence ID" value="CAH2018102.1"/>
    <property type="molecule type" value="Genomic_DNA"/>
</dbReference>
<comment type="caution">
    <text evidence="2">The sequence shown here is derived from an EMBL/GenBank/DDBJ whole genome shotgun (WGS) entry which is preliminary data.</text>
</comment>
<protein>
    <submittedName>
        <fullName evidence="2">Uncharacterized protein</fullName>
    </submittedName>
</protein>
<feature type="compositionally biased region" description="Basic and acidic residues" evidence="1">
    <location>
        <begin position="42"/>
        <end position="52"/>
    </location>
</feature>
<dbReference type="AlphaFoldDB" id="A0A9P0VRS4"/>
<proteinExistence type="predicted"/>
<dbReference type="PANTHER" id="PTHR47272">
    <property type="entry name" value="DDE_TNP_1_7 DOMAIN-CONTAINING PROTEIN"/>
    <property type="match status" value="1"/>
</dbReference>
<evidence type="ECO:0000313" key="2">
    <source>
        <dbReference type="EMBL" id="CAH2018102.1"/>
    </source>
</evidence>